<dbReference type="InterPro" id="IPR041489">
    <property type="entry name" value="PDZ_6"/>
</dbReference>
<reference evidence="4" key="2">
    <citation type="journal article" date="2021" name="PeerJ">
        <title>Extensive microbial diversity within the chicken gut microbiome revealed by metagenomics and culture.</title>
        <authorList>
            <person name="Gilroy R."/>
            <person name="Ravi A."/>
            <person name="Getino M."/>
            <person name="Pursley I."/>
            <person name="Horton D.L."/>
            <person name="Alikhan N.F."/>
            <person name="Baker D."/>
            <person name="Gharbi K."/>
            <person name="Hall N."/>
            <person name="Watson M."/>
            <person name="Adriaenssens E.M."/>
            <person name="Foster-Nyarko E."/>
            <person name="Jarju S."/>
            <person name="Secka A."/>
            <person name="Antonio M."/>
            <person name="Oren A."/>
            <person name="Chaudhuri R.R."/>
            <person name="La Ragione R."/>
            <person name="Hildebrand F."/>
            <person name="Pallen M.J."/>
        </authorList>
    </citation>
    <scope>NUCLEOTIDE SEQUENCE</scope>
    <source>
        <strain evidence="4">ChiSjej6B24-2974</strain>
    </source>
</reference>
<evidence type="ECO:0000256" key="1">
    <source>
        <dbReference type="SAM" id="SignalP"/>
    </source>
</evidence>
<reference evidence="4" key="1">
    <citation type="submission" date="2020-10" db="EMBL/GenBank/DDBJ databases">
        <authorList>
            <person name="Gilroy R."/>
        </authorList>
    </citation>
    <scope>NUCLEOTIDE SEQUENCE</scope>
    <source>
        <strain evidence="4">ChiSjej6B24-2974</strain>
    </source>
</reference>
<dbReference type="PROSITE" id="PS51494">
    <property type="entry name" value="SPOIVB"/>
    <property type="match status" value="1"/>
</dbReference>
<dbReference type="InterPro" id="IPR036034">
    <property type="entry name" value="PDZ_sf"/>
</dbReference>
<feature type="domain" description="Peptidase S55" evidence="3">
    <location>
        <begin position="191"/>
        <end position="427"/>
    </location>
</feature>
<dbReference type="SUPFAM" id="SSF50494">
    <property type="entry name" value="Trypsin-like serine proteases"/>
    <property type="match status" value="1"/>
</dbReference>
<dbReference type="EC" id="3.4.21.116" evidence="4"/>
<dbReference type="InterPro" id="IPR001478">
    <property type="entry name" value="PDZ"/>
</dbReference>
<dbReference type="NCBIfam" id="TIGR02860">
    <property type="entry name" value="spore_IV_B"/>
    <property type="match status" value="1"/>
</dbReference>
<keyword evidence="1" id="KW-0732">Signal</keyword>
<dbReference type="SUPFAM" id="SSF50156">
    <property type="entry name" value="PDZ domain-like"/>
    <property type="match status" value="1"/>
</dbReference>
<proteinExistence type="predicted"/>
<comment type="caution">
    <text evidence="4">The sequence shown here is derived from an EMBL/GenBank/DDBJ whole genome shotgun (WGS) entry which is preliminary data.</text>
</comment>
<dbReference type="InterPro" id="IPR009003">
    <property type="entry name" value="Peptidase_S1_PA"/>
</dbReference>
<dbReference type="Pfam" id="PF05580">
    <property type="entry name" value="Peptidase_S55"/>
    <property type="match status" value="1"/>
</dbReference>
<sequence length="427" mass="44374">MKKGRSGRFAAALLFAAALVAACMSPPLRAFESLPDALYLKSGAQTQLEFTLPGNAEIHSDSAAVISSFDQSASSLGNTVTLTAGDEAGEATLTYRLLGLIPVKTVSVTVETERTLIPGGQSVGVALLTEGVVVVGSSDVGTTPSPARLAGIRAGDRIVRVNDTDVTDADQLRSLIAEGGEALLEIERAGETVVVSVEPALDASDGAYRLGAWVRDSTAGIGTLSFYDPDSGDFGALGHAITDVDTGIVLPVGYGGIYESSVVDVNKGKSGEPGELLGQFFDAETQLGEVESNTDFGIFGTTNEVVENPLYPDGLPVGTRADIHVGEAQLLTTLSDGEIRAYDCEIVKLTEQSEPATRSMVIRITDEDLLNATGGIVQGMSGSPIIQDGKLVGAVTHVFINDPTQGYGVYIEWMLDAAAQDETGLSG</sequence>
<dbReference type="Pfam" id="PF17820">
    <property type="entry name" value="PDZ_6"/>
    <property type="match status" value="1"/>
</dbReference>
<feature type="domain" description="PDZ" evidence="2">
    <location>
        <begin position="105"/>
        <end position="190"/>
    </location>
</feature>
<dbReference type="Proteomes" id="UP000824260">
    <property type="component" value="Unassembled WGS sequence"/>
</dbReference>
<accession>A0A9D0ZM42</accession>
<dbReference type="EMBL" id="DVFZ01000020">
    <property type="protein sequence ID" value="HIQ81839.1"/>
    <property type="molecule type" value="Genomic_DNA"/>
</dbReference>
<keyword evidence="4" id="KW-0378">Hydrolase</keyword>
<organism evidence="4 5">
    <name type="scientific">Candidatus Pullichristensenella stercorigallinarum</name>
    <dbReference type="NCBI Taxonomy" id="2840909"/>
    <lineage>
        <taxon>Bacteria</taxon>
        <taxon>Bacillati</taxon>
        <taxon>Bacillota</taxon>
        <taxon>Clostridia</taxon>
        <taxon>Candidatus Pullichristensenella</taxon>
    </lineage>
</organism>
<feature type="signal peptide" evidence="1">
    <location>
        <begin position="1"/>
        <end position="30"/>
    </location>
</feature>
<dbReference type="Gene3D" id="2.30.42.10">
    <property type="match status" value="1"/>
</dbReference>
<name>A0A9D0ZM42_9FIRM</name>
<evidence type="ECO:0000313" key="4">
    <source>
        <dbReference type="EMBL" id="HIQ81839.1"/>
    </source>
</evidence>
<evidence type="ECO:0000313" key="5">
    <source>
        <dbReference type="Proteomes" id="UP000824260"/>
    </source>
</evidence>
<evidence type="ECO:0000259" key="3">
    <source>
        <dbReference type="PROSITE" id="PS51494"/>
    </source>
</evidence>
<feature type="chain" id="PRO_5039259388" evidence="1">
    <location>
        <begin position="31"/>
        <end position="427"/>
    </location>
</feature>
<dbReference type="PROSITE" id="PS51257">
    <property type="entry name" value="PROKAR_LIPOPROTEIN"/>
    <property type="match status" value="1"/>
</dbReference>
<dbReference type="PROSITE" id="PS50106">
    <property type="entry name" value="PDZ"/>
    <property type="match status" value="1"/>
</dbReference>
<dbReference type="SMART" id="SM00228">
    <property type="entry name" value="PDZ"/>
    <property type="match status" value="1"/>
</dbReference>
<dbReference type="InterPro" id="IPR008763">
    <property type="entry name" value="Peptidase_S55"/>
</dbReference>
<dbReference type="GO" id="GO:0016787">
    <property type="term" value="F:hydrolase activity"/>
    <property type="evidence" value="ECO:0007669"/>
    <property type="project" value="UniProtKB-KW"/>
</dbReference>
<dbReference type="InterPro" id="IPR014219">
    <property type="entry name" value="SpoIVB"/>
</dbReference>
<dbReference type="AlphaFoldDB" id="A0A9D0ZM42"/>
<gene>
    <name evidence="4" type="primary">spoIVB</name>
    <name evidence="4" type="ORF">IAA52_01920</name>
</gene>
<protein>
    <submittedName>
        <fullName evidence="4">SpoIVB peptidase</fullName>
        <ecNumber evidence="4">3.4.21.116</ecNumber>
    </submittedName>
</protein>
<evidence type="ECO:0000259" key="2">
    <source>
        <dbReference type="PROSITE" id="PS50106"/>
    </source>
</evidence>